<evidence type="ECO:0000256" key="5">
    <source>
        <dbReference type="ARBA" id="ARBA00023221"/>
    </source>
</evidence>
<dbReference type="Gene3D" id="1.10.630.10">
    <property type="entry name" value="Cytochrome P450"/>
    <property type="match status" value="1"/>
</dbReference>
<dbReference type="Proteomes" id="UP000663836">
    <property type="component" value="Unassembled WGS sequence"/>
</dbReference>
<dbReference type="InterPro" id="IPR050529">
    <property type="entry name" value="CYP450_sterol_14alpha_dmase"/>
</dbReference>
<dbReference type="EMBL" id="CAJNOT010000158">
    <property type="protein sequence ID" value="CAF0870136.1"/>
    <property type="molecule type" value="Genomic_DNA"/>
</dbReference>
<evidence type="ECO:0000256" key="7">
    <source>
        <dbReference type="RuleBase" id="RU000461"/>
    </source>
</evidence>
<keyword evidence="7" id="KW-0560">Oxidoreductase</keyword>
<evidence type="ECO:0000256" key="4">
    <source>
        <dbReference type="ARBA" id="ARBA00023004"/>
    </source>
</evidence>
<dbReference type="PRINTS" id="PR00465">
    <property type="entry name" value="EP450IV"/>
</dbReference>
<dbReference type="InterPro" id="IPR001128">
    <property type="entry name" value="Cyt_P450"/>
</dbReference>
<keyword evidence="7" id="KW-0503">Monooxygenase</keyword>
<comment type="similarity">
    <text evidence="1 7">Belongs to the cytochrome P450 family.</text>
</comment>
<dbReference type="PROSITE" id="PS00086">
    <property type="entry name" value="CYTOCHROME_P450"/>
    <property type="match status" value="1"/>
</dbReference>
<evidence type="ECO:0000256" key="6">
    <source>
        <dbReference type="PIRSR" id="PIRSR602403-1"/>
    </source>
</evidence>
<dbReference type="InterPro" id="IPR017972">
    <property type="entry name" value="Cyt_P450_CS"/>
</dbReference>
<dbReference type="GO" id="GO:0020037">
    <property type="term" value="F:heme binding"/>
    <property type="evidence" value="ECO:0007669"/>
    <property type="project" value="InterPro"/>
</dbReference>
<dbReference type="PANTHER" id="PTHR24304">
    <property type="entry name" value="CYTOCHROME P450 FAMILY 7"/>
    <property type="match status" value="1"/>
</dbReference>
<dbReference type="GO" id="GO:0042632">
    <property type="term" value="P:cholesterol homeostasis"/>
    <property type="evidence" value="ECO:0007669"/>
    <property type="project" value="TreeGrafter"/>
</dbReference>
<keyword evidence="4 6" id="KW-0408">Iron</keyword>
<gene>
    <name evidence="9" type="ORF">JBS370_LOCUS28666</name>
    <name evidence="8" type="ORF">ZHD862_LOCUS5838</name>
</gene>
<keyword evidence="5" id="KW-0443">Lipid metabolism</keyword>
<dbReference type="GO" id="GO:0016705">
    <property type="term" value="F:oxidoreductase activity, acting on paired donors, with incorporation or reduction of molecular oxygen"/>
    <property type="evidence" value="ECO:0007669"/>
    <property type="project" value="InterPro"/>
</dbReference>
<dbReference type="PANTHER" id="PTHR24304:SF4">
    <property type="entry name" value="CYTOCHROME P450"/>
    <property type="match status" value="1"/>
</dbReference>
<evidence type="ECO:0000256" key="1">
    <source>
        <dbReference type="ARBA" id="ARBA00010617"/>
    </source>
</evidence>
<dbReference type="InterPro" id="IPR002403">
    <property type="entry name" value="Cyt_P450_E_grp-IV"/>
</dbReference>
<evidence type="ECO:0000256" key="3">
    <source>
        <dbReference type="ARBA" id="ARBA00022723"/>
    </source>
</evidence>
<name>A0A813XM53_9BILA</name>
<dbReference type="GO" id="GO:0006699">
    <property type="term" value="P:bile acid biosynthetic process"/>
    <property type="evidence" value="ECO:0007669"/>
    <property type="project" value="TreeGrafter"/>
</dbReference>
<feature type="binding site" description="axial binding residue" evidence="6">
    <location>
        <position position="430"/>
    </location>
    <ligand>
        <name>heme</name>
        <dbReference type="ChEBI" id="CHEBI:30413"/>
    </ligand>
    <ligandPart>
        <name>Fe</name>
        <dbReference type="ChEBI" id="CHEBI:18248"/>
    </ligandPart>
</feature>
<dbReference type="EMBL" id="CAJOBD010005842">
    <property type="protein sequence ID" value="CAF4044178.1"/>
    <property type="molecule type" value="Genomic_DNA"/>
</dbReference>
<proteinExistence type="inferred from homology"/>
<comment type="caution">
    <text evidence="8">The sequence shown here is derived from an EMBL/GenBank/DDBJ whole genome shotgun (WGS) entry which is preliminary data.</text>
</comment>
<evidence type="ECO:0000313" key="9">
    <source>
        <dbReference type="EMBL" id="CAF4044178.1"/>
    </source>
</evidence>
<keyword evidence="3 6" id="KW-0479">Metal-binding</keyword>
<keyword evidence="5" id="KW-0753">Steroid metabolism</keyword>
<keyword evidence="2 6" id="KW-0349">Heme</keyword>
<dbReference type="Proteomes" id="UP000663864">
    <property type="component" value="Unassembled WGS sequence"/>
</dbReference>
<sequence length="503" mass="58549">MLLILLTIVIIALATYLYLKPLIDNLFYSVPHEPKYIHSYTPFVGFGLKMFNDPIEFIRSFYLKYGKTFVIYLAAKRWVYFYDEQTFLTKVLKSSDLSIDEFIIDASVYGLSVSRQCVENEDIQQITLKQYHQYLIGDELEILNKRVHDSLIESIKLDAKKGQDNQTRIVNLFDYFGEFMLYAGAEGLFGHSFVIEQRNATPNFYKLFQEFGDACRLSFLRIPFRSILHKSTFQSRLEFVKRFSSLKLNNGESKLIHAREELFRSDKYKHLFSQYDIGALQAGIIWAAVVNTAIMSCWSLVDLLLHPEALEAVKQELKENISSSSTLIYDKETLAKLKILESCINESMRHIFNTVSARQAKIDTIIECLDKTKVGLRKGDMLVYPTFLKHFDPNLFGPNPYEYQYDRFIKKPNEPKAPSVMLFGCGPHMCPGRFLAINEIKMLITVIIQHMDIEFVNMTEQDKDNYRKKLPYDYTKMISSGGPKKGYEHKFDIKYSYKNLDIE</sequence>
<evidence type="ECO:0000313" key="10">
    <source>
        <dbReference type="Proteomes" id="UP000663864"/>
    </source>
</evidence>
<evidence type="ECO:0000256" key="2">
    <source>
        <dbReference type="ARBA" id="ARBA00022617"/>
    </source>
</evidence>
<evidence type="ECO:0008006" key="11">
    <source>
        <dbReference type="Google" id="ProtNLM"/>
    </source>
</evidence>
<reference evidence="8" key="1">
    <citation type="submission" date="2021-02" db="EMBL/GenBank/DDBJ databases">
        <authorList>
            <person name="Nowell W R."/>
        </authorList>
    </citation>
    <scope>NUCLEOTIDE SEQUENCE</scope>
</reference>
<dbReference type="AlphaFoldDB" id="A0A813XM53"/>
<dbReference type="Pfam" id="PF00067">
    <property type="entry name" value="p450"/>
    <property type="match status" value="1"/>
</dbReference>
<protein>
    <recommendedName>
        <fullName evidence="11">Cytochrome P450</fullName>
    </recommendedName>
</protein>
<comment type="cofactor">
    <cofactor evidence="6">
        <name>heme</name>
        <dbReference type="ChEBI" id="CHEBI:30413"/>
    </cofactor>
</comment>
<dbReference type="GO" id="GO:0005506">
    <property type="term" value="F:iron ion binding"/>
    <property type="evidence" value="ECO:0007669"/>
    <property type="project" value="InterPro"/>
</dbReference>
<accession>A0A813XM53</accession>
<organism evidence="8 10">
    <name type="scientific">Rotaria sordida</name>
    <dbReference type="NCBI Taxonomy" id="392033"/>
    <lineage>
        <taxon>Eukaryota</taxon>
        <taxon>Metazoa</taxon>
        <taxon>Spiralia</taxon>
        <taxon>Gnathifera</taxon>
        <taxon>Rotifera</taxon>
        <taxon>Eurotatoria</taxon>
        <taxon>Bdelloidea</taxon>
        <taxon>Philodinida</taxon>
        <taxon>Philodinidae</taxon>
        <taxon>Rotaria</taxon>
    </lineage>
</organism>
<dbReference type="InterPro" id="IPR036396">
    <property type="entry name" value="Cyt_P450_sf"/>
</dbReference>
<dbReference type="SUPFAM" id="SSF48264">
    <property type="entry name" value="Cytochrome P450"/>
    <property type="match status" value="1"/>
</dbReference>
<dbReference type="GO" id="GO:0008395">
    <property type="term" value="F:steroid hydroxylase activity"/>
    <property type="evidence" value="ECO:0007669"/>
    <property type="project" value="TreeGrafter"/>
</dbReference>
<evidence type="ECO:0000313" key="8">
    <source>
        <dbReference type="EMBL" id="CAF0870136.1"/>
    </source>
</evidence>